<reference evidence="3" key="1">
    <citation type="journal article" date="2019" name="Int. J. Syst. Evol. Microbiol.">
        <title>The Global Catalogue of Microorganisms (GCM) 10K type strain sequencing project: providing services to taxonomists for standard genome sequencing and annotation.</title>
        <authorList>
            <consortium name="The Broad Institute Genomics Platform"/>
            <consortium name="The Broad Institute Genome Sequencing Center for Infectious Disease"/>
            <person name="Wu L."/>
            <person name="Ma J."/>
        </authorList>
    </citation>
    <scope>NUCLEOTIDE SEQUENCE [LARGE SCALE GENOMIC DNA]</scope>
    <source>
        <strain evidence="3">CECT 7706</strain>
    </source>
</reference>
<dbReference type="RefSeq" id="WP_240459422.1">
    <property type="nucleotide sequence ID" value="NZ_JAUFQS010000015.1"/>
</dbReference>
<proteinExistence type="predicted"/>
<keyword evidence="1" id="KW-0812">Transmembrane</keyword>
<dbReference type="EMBL" id="JAUFQS010000015">
    <property type="protein sequence ID" value="MDN3688952.1"/>
    <property type="molecule type" value="Genomic_DNA"/>
</dbReference>
<evidence type="ECO:0008006" key="4">
    <source>
        <dbReference type="Google" id="ProtNLM"/>
    </source>
</evidence>
<accession>A0ABT8C9A6</accession>
<keyword evidence="1" id="KW-1133">Transmembrane helix</keyword>
<comment type="caution">
    <text evidence="2">The sequence shown here is derived from an EMBL/GenBank/DDBJ whole genome shotgun (WGS) entry which is preliminary data.</text>
</comment>
<keyword evidence="3" id="KW-1185">Reference proteome</keyword>
<feature type="transmembrane region" description="Helical" evidence="1">
    <location>
        <begin position="29"/>
        <end position="50"/>
    </location>
</feature>
<organism evidence="2 3">
    <name type="scientific">Cyclobacterium jeungdonense</name>
    <dbReference type="NCBI Taxonomy" id="708087"/>
    <lineage>
        <taxon>Bacteria</taxon>
        <taxon>Pseudomonadati</taxon>
        <taxon>Bacteroidota</taxon>
        <taxon>Cytophagia</taxon>
        <taxon>Cytophagales</taxon>
        <taxon>Cyclobacteriaceae</taxon>
        <taxon>Cyclobacterium</taxon>
    </lineage>
</organism>
<protein>
    <recommendedName>
        <fullName evidence="4">Glycoside hydrolase family 5 domain-containing protein</fullName>
    </recommendedName>
</protein>
<keyword evidence="1" id="KW-0472">Membrane</keyword>
<sequence>MNRPVTCGQAFLFQPIQYPMILRTSLPSFSFAFCLAICCLLSGFFSPSLAQTKVEIKGKKFYINGKPSYPNRTWEGNPIEGLLMNARLVQGVFDDLNPETVDLWKYPDTGKWDPDRNTREFVANMSDWKAHGMLSFTINLQGGSPEGYSRNQPWQNSAFTASGDLRPAYMNRLKKILDEADRLEMVPILGLFYFGQDHRLQDENAVIQAVDNVLNWLHAQSYKHLIIEVNNECNVRYTHEILQPERVHELILRVKANEKNGFRYLVSTSYGGGFIPLPNVVKAADFILLHGNGVSDPDRIVKMVEEVRKIDGYREMPILFNEDDHFDFDKDWNNCIAAVSSYASWGFFDFRMKDEGFEQGYQSVPVDWGIRSERKKAFFNLLREITGY</sequence>
<evidence type="ECO:0000313" key="3">
    <source>
        <dbReference type="Proteomes" id="UP001236663"/>
    </source>
</evidence>
<dbReference type="InterPro" id="IPR017853">
    <property type="entry name" value="GH"/>
</dbReference>
<dbReference type="Proteomes" id="UP001236663">
    <property type="component" value="Unassembled WGS sequence"/>
</dbReference>
<name>A0ABT8C9A6_9BACT</name>
<evidence type="ECO:0000256" key="1">
    <source>
        <dbReference type="SAM" id="Phobius"/>
    </source>
</evidence>
<dbReference type="SUPFAM" id="SSF51445">
    <property type="entry name" value="(Trans)glycosidases"/>
    <property type="match status" value="1"/>
</dbReference>
<evidence type="ECO:0000313" key="2">
    <source>
        <dbReference type="EMBL" id="MDN3688952.1"/>
    </source>
</evidence>
<gene>
    <name evidence="2" type="ORF">QWZ15_14020</name>
</gene>